<feature type="transmembrane region" description="Helical" evidence="7">
    <location>
        <begin position="336"/>
        <end position="358"/>
    </location>
</feature>
<dbReference type="GO" id="GO:0022857">
    <property type="term" value="F:transmembrane transporter activity"/>
    <property type="evidence" value="ECO:0007669"/>
    <property type="project" value="TreeGrafter"/>
</dbReference>
<dbReference type="AlphaFoldDB" id="Q020B7"/>
<keyword evidence="2" id="KW-1003">Cell membrane</keyword>
<feature type="domain" description="ABC3 transporter permease C-terminal" evidence="8">
    <location>
        <begin position="687"/>
        <end position="800"/>
    </location>
</feature>
<dbReference type="InterPro" id="IPR050250">
    <property type="entry name" value="Macrolide_Exporter_MacB"/>
</dbReference>
<dbReference type="NCBIfam" id="TIGR03434">
    <property type="entry name" value="ADOP"/>
    <property type="match status" value="1"/>
</dbReference>
<comment type="similarity">
    <text evidence="6">Belongs to the ABC-4 integral membrane protein family.</text>
</comment>
<dbReference type="InterPro" id="IPR003838">
    <property type="entry name" value="ABC3_permease_C"/>
</dbReference>
<feature type="domain" description="ABC3 transporter permease C-terminal" evidence="8">
    <location>
        <begin position="286"/>
        <end position="403"/>
    </location>
</feature>
<reference evidence="10" key="1">
    <citation type="submission" date="2006-10" db="EMBL/GenBank/DDBJ databases">
        <title>Complete sequence of Solibacter usitatus Ellin6076.</title>
        <authorList>
            <consortium name="US DOE Joint Genome Institute"/>
            <person name="Copeland A."/>
            <person name="Lucas S."/>
            <person name="Lapidus A."/>
            <person name="Barry K."/>
            <person name="Detter J.C."/>
            <person name="Glavina del Rio T."/>
            <person name="Hammon N."/>
            <person name="Israni S."/>
            <person name="Dalin E."/>
            <person name="Tice H."/>
            <person name="Pitluck S."/>
            <person name="Thompson L.S."/>
            <person name="Brettin T."/>
            <person name="Bruce D."/>
            <person name="Han C."/>
            <person name="Tapia R."/>
            <person name="Gilna P."/>
            <person name="Schmutz J."/>
            <person name="Larimer F."/>
            <person name="Land M."/>
            <person name="Hauser L."/>
            <person name="Kyrpides N."/>
            <person name="Mikhailova N."/>
            <person name="Janssen P.H."/>
            <person name="Kuske C.R."/>
            <person name="Richardson P."/>
        </authorList>
    </citation>
    <scope>NUCLEOTIDE SEQUENCE</scope>
    <source>
        <strain evidence="10">Ellin6076</strain>
    </source>
</reference>
<keyword evidence="4 7" id="KW-1133">Transmembrane helix</keyword>
<evidence type="ECO:0000313" key="10">
    <source>
        <dbReference type="EMBL" id="ABJ84748.1"/>
    </source>
</evidence>
<evidence type="ECO:0000256" key="4">
    <source>
        <dbReference type="ARBA" id="ARBA00022989"/>
    </source>
</evidence>
<dbReference type="EMBL" id="CP000473">
    <property type="protein sequence ID" value="ABJ84748.1"/>
    <property type="molecule type" value="Genomic_DNA"/>
</dbReference>
<sequence precursor="true">MRNEIRYAFRTLLRDRGFALMVVLSLAVGIGANTAIFSLINGVLLRAPDFPNPDRLVTLTQFAPKLAKAYPSLPMNIAIYTEWRKQLTTLESIGIARASVFNLTGSGQPEQVRGALVSASIFRVFGVQPHLGRVFTDEEDAAGRDHVVVIADALWRRRFQADPGVIGRKMLLDGEPCEVVGVLPATFHFPREEKAGTRFLGEGLEVYRPLGYDAGDLKIRMGDFNYWATARLKPGVSPARAQAELNVVQAGISKQIPGDFDLHATLMPLMERMVGEVRQGLVLLMAAVGVVLLVLCVNLANLSLARAAGRAREAAIRTALGASRGRLVRQSLVESTLLALIGGVLGVTLAYFGVHALLAAAPLDLPRLDEVSLDLPVLLFALAISLGTGLLFGALPALRSARSAPFETLKSGSRSNTEGRGGLRVRNLLVSLEVGLSAALLVTAGLLIASFVRVMSVDKGFNVERVLAVNVSLLSTKYPKPAARAEFFDRLLEKARAMPGVQDAALVSALPMTGETWIDIVGMEHDPRPMVELPPANVRFISPGYFQALRVGLRDGRDFAERDRTSKVAIVSAALAQRIWGNQNPIGRKLQDVGALLEVVGVTPDIRSTGLDQNPVNMIYFPYWQRPQLGSAILLRSAMDPRALAGSLRAAVWAIDGEVTVPQVRTLEEVMSRSVSQRRFQMLLVLLFAGAALALAAFGTYGVLSYAVTRRTAEMGIRMALGAAQGDVLRMVLRQGMMPVMAGLVAGGLAAIAVGAYVESLLFQVSPRDPLAFGVSAAVLLTVSVAACLIPARRATRVNPIDALRFE</sequence>
<evidence type="ECO:0000256" key="2">
    <source>
        <dbReference type="ARBA" id="ARBA00022475"/>
    </source>
</evidence>
<feature type="transmembrane region" description="Helical" evidence="7">
    <location>
        <begin position="740"/>
        <end position="758"/>
    </location>
</feature>
<dbReference type="InterPro" id="IPR017800">
    <property type="entry name" value="ADOP"/>
</dbReference>
<dbReference type="InParanoid" id="Q020B7"/>
<dbReference type="Pfam" id="PF12704">
    <property type="entry name" value="MacB_PCD"/>
    <property type="match status" value="2"/>
</dbReference>
<accession>Q020B7</accession>
<dbReference type="HOGENOM" id="CLU_009433_1_0_0"/>
<evidence type="ECO:0000256" key="7">
    <source>
        <dbReference type="SAM" id="Phobius"/>
    </source>
</evidence>
<feature type="transmembrane region" description="Helical" evidence="7">
    <location>
        <begin position="20"/>
        <end position="45"/>
    </location>
</feature>
<feature type="transmembrane region" description="Helical" evidence="7">
    <location>
        <begin position="280"/>
        <end position="302"/>
    </location>
</feature>
<feature type="transmembrane region" description="Helical" evidence="7">
    <location>
        <begin position="428"/>
        <end position="452"/>
    </location>
</feature>
<feature type="transmembrane region" description="Helical" evidence="7">
    <location>
        <begin position="682"/>
        <end position="709"/>
    </location>
</feature>
<dbReference type="OrthoDB" id="100008at2"/>
<evidence type="ECO:0000259" key="8">
    <source>
        <dbReference type="Pfam" id="PF02687"/>
    </source>
</evidence>
<evidence type="ECO:0000256" key="6">
    <source>
        <dbReference type="ARBA" id="ARBA00038076"/>
    </source>
</evidence>
<feature type="transmembrane region" description="Helical" evidence="7">
    <location>
        <begin position="378"/>
        <end position="398"/>
    </location>
</feature>
<dbReference type="GO" id="GO:0005886">
    <property type="term" value="C:plasma membrane"/>
    <property type="evidence" value="ECO:0007669"/>
    <property type="project" value="UniProtKB-SubCell"/>
</dbReference>
<keyword evidence="3 7" id="KW-0812">Transmembrane</keyword>
<dbReference type="PANTHER" id="PTHR30572:SF4">
    <property type="entry name" value="ABC TRANSPORTER PERMEASE YTRF"/>
    <property type="match status" value="1"/>
</dbReference>
<comment type="subcellular location">
    <subcellularLocation>
        <location evidence="1">Cell membrane</location>
        <topology evidence="1">Multi-pass membrane protein</topology>
    </subcellularLocation>
</comment>
<evidence type="ECO:0000256" key="3">
    <source>
        <dbReference type="ARBA" id="ARBA00022692"/>
    </source>
</evidence>
<organism evidence="10">
    <name type="scientific">Solibacter usitatus (strain Ellin6076)</name>
    <dbReference type="NCBI Taxonomy" id="234267"/>
    <lineage>
        <taxon>Bacteria</taxon>
        <taxon>Pseudomonadati</taxon>
        <taxon>Acidobacteriota</taxon>
        <taxon>Terriglobia</taxon>
        <taxon>Bryobacterales</taxon>
        <taxon>Solibacteraceae</taxon>
        <taxon>Candidatus Solibacter</taxon>
    </lineage>
</organism>
<protein>
    <recommendedName>
        <fullName evidence="11">Permease</fullName>
    </recommendedName>
</protein>
<feature type="domain" description="MacB-like periplasmic core" evidence="9">
    <location>
        <begin position="20"/>
        <end position="246"/>
    </location>
</feature>
<dbReference type="InterPro" id="IPR025857">
    <property type="entry name" value="MacB_PCD"/>
</dbReference>
<feature type="transmembrane region" description="Helical" evidence="7">
    <location>
        <begin position="770"/>
        <end position="790"/>
    </location>
</feature>
<dbReference type="eggNOG" id="COG0577">
    <property type="taxonomic scope" value="Bacteria"/>
</dbReference>
<dbReference type="Pfam" id="PF02687">
    <property type="entry name" value="FtsX"/>
    <property type="match status" value="2"/>
</dbReference>
<evidence type="ECO:0000259" key="9">
    <source>
        <dbReference type="Pfam" id="PF12704"/>
    </source>
</evidence>
<dbReference type="PANTHER" id="PTHR30572">
    <property type="entry name" value="MEMBRANE COMPONENT OF TRANSPORTER-RELATED"/>
    <property type="match status" value="1"/>
</dbReference>
<proteinExistence type="inferred from homology"/>
<name>Q020B7_SOLUE</name>
<evidence type="ECO:0000256" key="1">
    <source>
        <dbReference type="ARBA" id="ARBA00004651"/>
    </source>
</evidence>
<evidence type="ECO:0000256" key="5">
    <source>
        <dbReference type="ARBA" id="ARBA00023136"/>
    </source>
</evidence>
<gene>
    <name evidence="10" type="ordered locus">Acid_3778</name>
</gene>
<dbReference type="KEGG" id="sus:Acid_3778"/>
<feature type="domain" description="MacB-like periplasmic core" evidence="9">
    <location>
        <begin position="463"/>
        <end position="649"/>
    </location>
</feature>
<dbReference type="STRING" id="234267.Acid_3778"/>
<evidence type="ECO:0008006" key="11">
    <source>
        <dbReference type="Google" id="ProtNLM"/>
    </source>
</evidence>
<keyword evidence="5 7" id="KW-0472">Membrane</keyword>